<dbReference type="InterPro" id="IPR016024">
    <property type="entry name" value="ARM-type_fold"/>
</dbReference>
<dbReference type="SUPFAM" id="SSF48371">
    <property type="entry name" value="ARM repeat"/>
    <property type="match status" value="1"/>
</dbReference>
<gene>
    <name evidence="2" type="ORF">Cboi02_000546000</name>
</gene>
<comment type="caution">
    <text evidence="2">The sequence shown here is derived from an EMBL/GenBank/DDBJ whole genome shotgun (WGS) entry which is preliminary data.</text>
</comment>
<evidence type="ECO:0000313" key="2">
    <source>
        <dbReference type="EMBL" id="GME77204.1"/>
    </source>
</evidence>
<proteinExistence type="predicted"/>
<sequence>MSILAGLTPPFKDYDDLKITKTLLEGIYLSIRISCLFDIAYARTSFIRALVQFANLNNLEELKEKNVVAIQTILDVAVTQNSLLKSSWKLVLTSISQIERLHLIAQGVSSDTVPDLLNAMLANRNSIDTIRAQQATTNGFFSFGKKQTISEQNFMHHLNQKLPAEIITKITTSGLDVAIDKVFSKSSEIEGDGIFDFIAALTEVAYEEIESSGQSEHPRMFSLQKMVDVCYYNMGRIRVQWSALWTVMGEKFNEFGCHSNTHIAFFAIDSLRQLSERFFDIEELSHFKFQKEFLKPFSYILVNNDNMAVKEMVLDCVQYMVQKKNTNIKSGWVSILDILTNAAKENNEKLVSKAYSYASLINKKEFQTIYKQDAYEPLVLCLTEFAKNEVFQKTSLQALQDMKKIVHYIAEINANNETENTLIQYWFPILFGFHDVIMTGDDLEVRSKALNIMFDSLVENGEHFEIELWDKICNELLFPIFGILSKHWGLSSSQDEISVWLSKSFSFMYLSRE</sequence>
<dbReference type="PANTHER" id="PTHR10663:SF375">
    <property type="entry name" value="LD29171P"/>
    <property type="match status" value="1"/>
</dbReference>
<feature type="domain" description="Mon2/Sec7/BIG1-like HDS" evidence="1">
    <location>
        <begin position="277"/>
        <end position="358"/>
    </location>
</feature>
<keyword evidence="3" id="KW-1185">Reference proteome</keyword>
<reference evidence="2" key="1">
    <citation type="submission" date="2023-04" db="EMBL/GenBank/DDBJ databases">
        <title>Candida boidinii NBRC 10035.</title>
        <authorList>
            <person name="Ichikawa N."/>
            <person name="Sato H."/>
            <person name="Tonouchi N."/>
        </authorList>
    </citation>
    <scope>NUCLEOTIDE SEQUENCE</scope>
    <source>
        <strain evidence="2">NBRC 10035</strain>
    </source>
</reference>
<dbReference type="Proteomes" id="UP001165120">
    <property type="component" value="Unassembled WGS sequence"/>
</dbReference>
<dbReference type="InterPro" id="IPR015403">
    <property type="entry name" value="Mon2/Sec7/BIG1-like_HDS"/>
</dbReference>
<evidence type="ECO:0000259" key="1">
    <source>
        <dbReference type="Pfam" id="PF09324"/>
    </source>
</evidence>
<name>A0A9W6WCG5_CANBO</name>
<dbReference type="EMBL" id="BSXN01002643">
    <property type="protein sequence ID" value="GME77204.1"/>
    <property type="molecule type" value="Genomic_DNA"/>
</dbReference>
<dbReference type="Pfam" id="PF09324">
    <property type="entry name" value="Sec7-like_HDS"/>
    <property type="match status" value="1"/>
</dbReference>
<protein>
    <submittedName>
        <fullName evidence="2">Unnamed protein product</fullName>
    </submittedName>
</protein>
<dbReference type="PANTHER" id="PTHR10663">
    <property type="entry name" value="GUANYL-NUCLEOTIDE EXCHANGE FACTOR"/>
    <property type="match status" value="1"/>
</dbReference>
<organism evidence="2 3">
    <name type="scientific">Candida boidinii</name>
    <name type="common">Yeast</name>
    <dbReference type="NCBI Taxonomy" id="5477"/>
    <lineage>
        <taxon>Eukaryota</taxon>
        <taxon>Fungi</taxon>
        <taxon>Dikarya</taxon>
        <taxon>Ascomycota</taxon>
        <taxon>Saccharomycotina</taxon>
        <taxon>Pichiomycetes</taxon>
        <taxon>Pichiales</taxon>
        <taxon>Pichiaceae</taxon>
        <taxon>Ogataea</taxon>
        <taxon>Ogataea/Candida clade</taxon>
    </lineage>
</organism>
<accession>A0A9W6WCG5</accession>
<evidence type="ECO:0000313" key="3">
    <source>
        <dbReference type="Proteomes" id="UP001165120"/>
    </source>
</evidence>
<dbReference type="AlphaFoldDB" id="A0A9W6WCG5"/>